<dbReference type="InterPro" id="IPR001100">
    <property type="entry name" value="Pyr_nuc-diS_OxRdtase"/>
</dbReference>
<dbReference type="EC" id="1.8.1.7" evidence="14"/>
<dbReference type="InterPro" id="IPR004099">
    <property type="entry name" value="Pyr_nucl-diS_OxRdtase_dimer"/>
</dbReference>
<proteinExistence type="inferred from homology"/>
<evidence type="ECO:0000256" key="4">
    <source>
        <dbReference type="ARBA" id="ARBA00022857"/>
    </source>
</evidence>
<feature type="binding site" evidence="9">
    <location>
        <position position="317"/>
    </location>
    <ligand>
        <name>FAD</name>
        <dbReference type="ChEBI" id="CHEBI:57692"/>
    </ligand>
</feature>
<keyword evidence="7 11" id="KW-0676">Redox-active center</keyword>
<evidence type="ECO:0000256" key="3">
    <source>
        <dbReference type="ARBA" id="ARBA00022827"/>
    </source>
</evidence>
<feature type="binding site" evidence="9">
    <location>
        <position position="276"/>
    </location>
    <ligand>
        <name>NAD(+)</name>
        <dbReference type="ChEBI" id="CHEBI:57540"/>
    </ligand>
</feature>
<evidence type="ECO:0000256" key="10">
    <source>
        <dbReference type="PIRSR" id="PIRSR000350-4"/>
    </source>
</evidence>
<dbReference type="PROSITE" id="PS00076">
    <property type="entry name" value="PYRIDINE_REDOX_1"/>
    <property type="match status" value="1"/>
</dbReference>
<feature type="domain" description="Pyridine nucleotide-disulphide oxidoreductase dimerisation" evidence="12">
    <location>
        <begin position="353"/>
        <end position="461"/>
    </location>
</feature>
<keyword evidence="4" id="KW-0521">NADP</keyword>
<evidence type="ECO:0000256" key="7">
    <source>
        <dbReference type="ARBA" id="ARBA00023284"/>
    </source>
</evidence>
<evidence type="ECO:0000256" key="2">
    <source>
        <dbReference type="ARBA" id="ARBA00022630"/>
    </source>
</evidence>
<evidence type="ECO:0000259" key="13">
    <source>
        <dbReference type="Pfam" id="PF07992"/>
    </source>
</evidence>
<dbReference type="GO" id="GO:0000166">
    <property type="term" value="F:nucleotide binding"/>
    <property type="evidence" value="ECO:0007669"/>
    <property type="project" value="UniProtKB-KW"/>
</dbReference>
<dbReference type="InterPro" id="IPR023753">
    <property type="entry name" value="FAD/NAD-binding_dom"/>
</dbReference>
<organism evidence="14 15">
    <name type="scientific">Mycolicibacterium gilvum</name>
    <dbReference type="NCBI Taxonomy" id="1804"/>
    <lineage>
        <taxon>Bacteria</taxon>
        <taxon>Bacillati</taxon>
        <taxon>Actinomycetota</taxon>
        <taxon>Actinomycetes</taxon>
        <taxon>Mycobacteriales</taxon>
        <taxon>Mycobacteriaceae</taxon>
        <taxon>Mycolicibacterium</taxon>
    </lineage>
</organism>
<keyword evidence="6" id="KW-1015">Disulfide bond</keyword>
<dbReference type="PANTHER" id="PTHR43014">
    <property type="entry name" value="MERCURIC REDUCTASE"/>
    <property type="match status" value="1"/>
</dbReference>
<feature type="domain" description="FAD/NAD(P)-binding" evidence="13">
    <location>
        <begin position="5"/>
        <end position="332"/>
    </location>
</feature>
<gene>
    <name evidence="14" type="primary">mtr_1</name>
    <name evidence="14" type="ORF">NCTC10742_00528</name>
</gene>
<evidence type="ECO:0000256" key="8">
    <source>
        <dbReference type="PIRSR" id="PIRSR000350-2"/>
    </source>
</evidence>
<dbReference type="AlphaFoldDB" id="A0A378SG34"/>
<feature type="binding site" evidence="9">
    <location>
        <position position="48"/>
    </location>
    <ligand>
        <name>FAD</name>
        <dbReference type="ChEBI" id="CHEBI:57692"/>
    </ligand>
</feature>
<dbReference type="SUPFAM" id="SSF55424">
    <property type="entry name" value="FAD/NAD-linked reductases, dimerisation (C-terminal) domain"/>
    <property type="match status" value="1"/>
</dbReference>
<evidence type="ECO:0000256" key="1">
    <source>
        <dbReference type="ARBA" id="ARBA00007532"/>
    </source>
</evidence>
<keyword evidence="2 11" id="KW-0285">Flavoprotein</keyword>
<comment type="similarity">
    <text evidence="1 11">Belongs to the class-I pyridine nucleotide-disulfide oxidoreductase family.</text>
</comment>
<evidence type="ECO:0000256" key="11">
    <source>
        <dbReference type="RuleBase" id="RU003691"/>
    </source>
</evidence>
<keyword evidence="9" id="KW-0547">Nucleotide-binding</keyword>
<feature type="binding site" evidence="9">
    <location>
        <begin position="189"/>
        <end position="196"/>
    </location>
    <ligand>
        <name>NAD(+)</name>
        <dbReference type="ChEBI" id="CHEBI:57540"/>
    </ligand>
</feature>
<feature type="binding site" evidence="9">
    <location>
        <position position="212"/>
    </location>
    <ligand>
        <name>NAD(+)</name>
        <dbReference type="ChEBI" id="CHEBI:57540"/>
    </ligand>
</feature>
<dbReference type="PRINTS" id="PR00411">
    <property type="entry name" value="PNDRDTASEI"/>
</dbReference>
<dbReference type="Pfam" id="PF07992">
    <property type="entry name" value="Pyr_redox_2"/>
    <property type="match status" value="1"/>
</dbReference>
<evidence type="ECO:0000313" key="14">
    <source>
        <dbReference type="EMBL" id="STZ41325.1"/>
    </source>
</evidence>
<dbReference type="SUPFAM" id="SSF51905">
    <property type="entry name" value="FAD/NAD(P)-binding domain"/>
    <property type="match status" value="1"/>
</dbReference>
<dbReference type="GO" id="GO:0050627">
    <property type="term" value="F:mycothione reductase [NAD(P)H] activity"/>
    <property type="evidence" value="ECO:0007669"/>
    <property type="project" value="UniProtKB-EC"/>
</dbReference>
<dbReference type="GO" id="GO:0004362">
    <property type="term" value="F:glutathione-disulfide reductase (NADPH) activity"/>
    <property type="evidence" value="ECO:0007669"/>
    <property type="project" value="UniProtKB-EC"/>
</dbReference>
<evidence type="ECO:0000313" key="15">
    <source>
        <dbReference type="Proteomes" id="UP000254291"/>
    </source>
</evidence>
<dbReference type="Gene3D" id="3.30.390.30">
    <property type="match status" value="1"/>
</dbReference>
<dbReference type="InterPro" id="IPR012999">
    <property type="entry name" value="Pyr_OxRdtase_I_AS"/>
</dbReference>
<evidence type="ECO:0000259" key="12">
    <source>
        <dbReference type="Pfam" id="PF02852"/>
    </source>
</evidence>
<dbReference type="Pfam" id="PF02852">
    <property type="entry name" value="Pyr_redox_dim"/>
    <property type="match status" value="1"/>
</dbReference>
<dbReference type="EC" id="1.8.1.15" evidence="14"/>
<feature type="active site" description="Proton acceptor" evidence="8">
    <location>
        <position position="451"/>
    </location>
</feature>
<evidence type="ECO:0000256" key="9">
    <source>
        <dbReference type="PIRSR" id="PIRSR000350-3"/>
    </source>
</evidence>
<evidence type="ECO:0000256" key="5">
    <source>
        <dbReference type="ARBA" id="ARBA00023002"/>
    </source>
</evidence>
<comment type="cofactor">
    <cofactor evidence="9">
        <name>FAD</name>
        <dbReference type="ChEBI" id="CHEBI:57692"/>
    </cofactor>
    <text evidence="9">Binds 1 FAD per subunit.</text>
</comment>
<dbReference type="Gene3D" id="3.50.50.60">
    <property type="entry name" value="FAD/NAD(P)-binding domain"/>
    <property type="match status" value="2"/>
</dbReference>
<dbReference type="PRINTS" id="PR00368">
    <property type="entry name" value="FADPNR"/>
</dbReference>
<dbReference type="InterPro" id="IPR016156">
    <property type="entry name" value="FAD/NAD-linked_Rdtase_dimer_sf"/>
</dbReference>
<reference evidence="14 15" key="1">
    <citation type="submission" date="2018-06" db="EMBL/GenBank/DDBJ databases">
        <authorList>
            <consortium name="Pathogen Informatics"/>
            <person name="Doyle S."/>
        </authorList>
    </citation>
    <scope>NUCLEOTIDE SEQUENCE [LARGE SCALE GENOMIC DNA]</scope>
    <source>
        <strain evidence="14 15">NCTC10742</strain>
    </source>
</reference>
<keyword evidence="9" id="KW-0520">NAD</keyword>
<dbReference type="EMBL" id="UGQM01000001">
    <property type="protein sequence ID" value="STZ41325.1"/>
    <property type="molecule type" value="Genomic_DNA"/>
</dbReference>
<dbReference type="RefSeq" id="WP_115326421.1">
    <property type="nucleotide sequence ID" value="NZ_JACKST010000056.1"/>
</dbReference>
<dbReference type="InterPro" id="IPR036188">
    <property type="entry name" value="FAD/NAD-bd_sf"/>
</dbReference>
<evidence type="ECO:0000256" key="6">
    <source>
        <dbReference type="ARBA" id="ARBA00023157"/>
    </source>
</evidence>
<sequence>MRTHDLVVIGAGSGNMVVDDRFSDLDVAIIDDRKFGGTCVNYGCIPSKMLSYTAQVADTVAAAGDFDIHIDIDADTDTDTDADFGRLRWAQLRDRVFGRTDAIAADGEQGRRDSDFITVYNGHARFTQPGRLQVAVDGDTVEIAADRIVIAAGSRPVIPDVVAGSGLPYETSDTVMRVDAAPAHLAVLGGGYIAAELAHVFAAAGSRITVIERSDRLLGGFQDDAVRTTYTELMRSRYDLRCGSQIAEISGAPGDLRIRLDDGSIVDADMLLVAAGRRSNSDRLDVAKGDIDTHEDGRVVVDEYCRTTADGVFALGDVSTEIPLKHVANREAAVVKHNLLHPADLRAVSHELVPSAVFTHPQIASIGRTEKDCRDENLDYRTGVAEFSDVAYGWAMQDESGLCKVLAAPDGRILGAHVIGPQAATLVQIFVVAMNFGITAAELARRPYWIHPALTEVVENALLALDKDGS</sequence>
<dbReference type="PANTHER" id="PTHR43014:SF5">
    <property type="entry name" value="GLUTATHIONE REDUCTASE (NADPH)"/>
    <property type="match status" value="1"/>
</dbReference>
<feature type="disulfide bond" description="Redox-active" evidence="10">
    <location>
        <begin position="39"/>
        <end position="44"/>
    </location>
</feature>
<name>A0A378SG34_9MYCO</name>
<protein>
    <submittedName>
        <fullName evidence="14">Mycothione reductase</fullName>
        <ecNumber evidence="14">1.8.1.15</ecNumber>
        <ecNumber evidence="14">1.8.1.7</ecNumber>
    </submittedName>
</protein>
<dbReference type="PIRSF" id="PIRSF000350">
    <property type="entry name" value="Mercury_reductase_MerA"/>
    <property type="match status" value="1"/>
</dbReference>
<keyword evidence="5 11" id="KW-0560">Oxidoreductase</keyword>
<dbReference type="Proteomes" id="UP000254291">
    <property type="component" value="Unassembled WGS sequence"/>
</dbReference>
<accession>A0A378SG34</accession>
<keyword evidence="3 9" id="KW-0274">FAD</keyword>
<dbReference type="NCBIfam" id="NF005884">
    <property type="entry name" value="PRK07846.1"/>
    <property type="match status" value="1"/>
</dbReference>